<evidence type="ECO:0000313" key="6">
    <source>
        <dbReference type="EMBL" id="SNR25425.1"/>
    </source>
</evidence>
<dbReference type="AlphaFoldDB" id="A0A238UTD7"/>
<feature type="region of interest" description="Disordered" evidence="4">
    <location>
        <begin position="528"/>
        <end position="555"/>
    </location>
</feature>
<dbReference type="InterPro" id="IPR002938">
    <property type="entry name" value="FAD-bd"/>
</dbReference>
<dbReference type="PRINTS" id="PR00420">
    <property type="entry name" value="RNGMNOXGNASE"/>
</dbReference>
<keyword evidence="7" id="KW-1185">Reference proteome</keyword>
<dbReference type="PANTHER" id="PTHR43004:SF19">
    <property type="entry name" value="BINDING MONOOXYGENASE, PUTATIVE (JCVI)-RELATED"/>
    <property type="match status" value="1"/>
</dbReference>
<dbReference type="Gene3D" id="3.30.70.2450">
    <property type="match status" value="1"/>
</dbReference>
<dbReference type="GO" id="GO:0016709">
    <property type="term" value="F:oxidoreductase activity, acting on paired donors, with incorporation or reduction of molecular oxygen, NAD(P)H as one donor, and incorporation of one atom of oxygen"/>
    <property type="evidence" value="ECO:0007669"/>
    <property type="project" value="UniProtKB-ARBA"/>
</dbReference>
<dbReference type="Pfam" id="PF01494">
    <property type="entry name" value="FAD_binding_3"/>
    <property type="match status" value="1"/>
</dbReference>
<keyword evidence="3" id="KW-0274">FAD</keyword>
<evidence type="ECO:0000256" key="3">
    <source>
        <dbReference type="ARBA" id="ARBA00022827"/>
    </source>
</evidence>
<dbReference type="InterPro" id="IPR050641">
    <property type="entry name" value="RIFMO-like"/>
</dbReference>
<evidence type="ECO:0000259" key="5">
    <source>
        <dbReference type="Pfam" id="PF01494"/>
    </source>
</evidence>
<comment type="cofactor">
    <cofactor evidence="1">
        <name>FAD</name>
        <dbReference type="ChEBI" id="CHEBI:57692"/>
    </cofactor>
</comment>
<dbReference type="PANTHER" id="PTHR43004">
    <property type="entry name" value="TRK SYSTEM POTASSIUM UPTAKE PROTEIN"/>
    <property type="match status" value="1"/>
</dbReference>
<evidence type="ECO:0000256" key="2">
    <source>
        <dbReference type="ARBA" id="ARBA00022630"/>
    </source>
</evidence>
<dbReference type="SUPFAM" id="SSF51905">
    <property type="entry name" value="FAD/NAD(P)-binding domain"/>
    <property type="match status" value="1"/>
</dbReference>
<evidence type="ECO:0000313" key="7">
    <source>
        <dbReference type="Proteomes" id="UP000198403"/>
    </source>
</evidence>
<reference evidence="6 7" key="1">
    <citation type="submission" date="2017-06" db="EMBL/GenBank/DDBJ databases">
        <authorList>
            <person name="Kim H.J."/>
            <person name="Triplett B.A."/>
        </authorList>
    </citation>
    <scope>NUCLEOTIDE SEQUENCE [LARGE SCALE GENOMIC DNA]</scope>
    <source>
        <strain evidence="6 7">DSM 44272</strain>
    </source>
</reference>
<evidence type="ECO:0000256" key="4">
    <source>
        <dbReference type="SAM" id="MobiDB-lite"/>
    </source>
</evidence>
<evidence type="ECO:0000256" key="1">
    <source>
        <dbReference type="ARBA" id="ARBA00001974"/>
    </source>
</evidence>
<sequence>MTLGCELRRRGIDCRVIDKAVQFHHRSRGKGLQPRSLEVFDDLGIVESVLQLGRRDNHLRLYVGGRLTADVRLPARPARPGLPYPDLLILPQWCTEQVLRNRLESLGGTVELGLDLSDLAQDQRGVTATLSSETGHAAPQRVRARYVVACDGGRSAVRSLVGLRMEGTSRTQHFVLGDVRIDGLEPGISYAWFDGADYLAADPLSGTGTWQVQASAPVAADGSVEPASLELFQRLFDERGLPGVRLHDATWLSDFSPRVAVVDRYRVGRIFVAGDAAHVHSPAGGQGMNTGIQDAYNLGWKLALVLQDKASDRLLDTYQEERLPVARSVLEGSDTGHNAVFSPHPVIRVVRERVLTPLLQLSAVQRAILNRAAELGVGYRSSSLGLEGQASFPRRPSRVDGDPPVGLIERLRFSRGPHAGDRAPDARGHDALGGSARLFDHFRGPHWSLLLFTGTAAGRDERARLAGIARRVDAAPGADVRSCVVLPAGTSLADRPEEPAFLDADGEAHRLYGAEGGGAYLCVPTATSGTAGSPPRSAPYWSTSTESMAGRGRRR</sequence>
<dbReference type="Gene3D" id="3.50.50.60">
    <property type="entry name" value="FAD/NAD(P)-binding domain"/>
    <property type="match status" value="1"/>
</dbReference>
<gene>
    <name evidence="6" type="ORF">SAMN06272737_101355</name>
</gene>
<keyword evidence="2" id="KW-0285">Flavoprotein</keyword>
<name>A0A238UTD7_9ACTN</name>
<organism evidence="6 7">
    <name type="scientific">Blastococcus mobilis</name>
    <dbReference type="NCBI Taxonomy" id="1938746"/>
    <lineage>
        <taxon>Bacteria</taxon>
        <taxon>Bacillati</taxon>
        <taxon>Actinomycetota</taxon>
        <taxon>Actinomycetes</taxon>
        <taxon>Geodermatophilales</taxon>
        <taxon>Geodermatophilaceae</taxon>
        <taxon>Blastococcus</taxon>
    </lineage>
</organism>
<accession>A0A238UTD7</accession>
<protein>
    <submittedName>
        <fullName evidence="6">2-polyprenyl-6-methoxyphenol hydroxylase</fullName>
    </submittedName>
</protein>
<dbReference type="Gene3D" id="3.40.30.120">
    <property type="match status" value="1"/>
</dbReference>
<dbReference type="Proteomes" id="UP000198403">
    <property type="component" value="Unassembled WGS sequence"/>
</dbReference>
<proteinExistence type="predicted"/>
<dbReference type="InterPro" id="IPR036188">
    <property type="entry name" value="FAD/NAD-bd_sf"/>
</dbReference>
<dbReference type="EMBL" id="FZNO01000001">
    <property type="protein sequence ID" value="SNR25425.1"/>
    <property type="molecule type" value="Genomic_DNA"/>
</dbReference>
<feature type="domain" description="FAD-binding" evidence="5">
    <location>
        <begin position="1"/>
        <end position="331"/>
    </location>
</feature>
<dbReference type="GO" id="GO:0071949">
    <property type="term" value="F:FAD binding"/>
    <property type="evidence" value="ECO:0007669"/>
    <property type="project" value="InterPro"/>
</dbReference>